<dbReference type="PANTHER" id="PTHR21621">
    <property type="entry name" value="RIBOSOMAL PROTEIN S6 MODIFICATION PROTEIN"/>
    <property type="match status" value="1"/>
</dbReference>
<reference evidence="4" key="1">
    <citation type="journal article" date="2019" name="Int. J. Syst. Evol. Microbiol.">
        <title>The Global Catalogue of Microorganisms (GCM) 10K type strain sequencing project: providing services to taxonomists for standard genome sequencing and annotation.</title>
        <authorList>
            <consortium name="The Broad Institute Genomics Platform"/>
            <consortium name="The Broad Institute Genome Sequencing Center for Infectious Disease"/>
            <person name="Wu L."/>
            <person name="Ma J."/>
        </authorList>
    </citation>
    <scope>NUCLEOTIDE SEQUENCE [LARGE SCALE GENOMIC DNA]</scope>
    <source>
        <strain evidence="4">KCTC 33575</strain>
    </source>
</reference>
<evidence type="ECO:0000313" key="3">
    <source>
        <dbReference type="EMBL" id="MFD2830010.1"/>
    </source>
</evidence>
<dbReference type="InterPro" id="IPR003806">
    <property type="entry name" value="ATP-grasp_PylC-type"/>
</dbReference>
<dbReference type="Gene3D" id="3.30.470.20">
    <property type="entry name" value="ATP-grasp fold, B domain"/>
    <property type="match status" value="2"/>
</dbReference>
<proteinExistence type="predicted"/>
<dbReference type="Gene3D" id="3.30.1490.20">
    <property type="entry name" value="ATP-grasp fold, A domain"/>
    <property type="match status" value="1"/>
</dbReference>
<sequence>MNVSDLEYILSKNPYDKNVYSNDIIFHLPNIHLNFLQNNDIKYVFQPAAKRYMRAIDILRHDESVITTIKPPRYSTNDSFSHSLVRDKLKTEGYLKRFNINTPESQIYNKEEVERAKELSFKDSNHSVVIKPLYGTLGKGVRVNVREDRFEYNWEVAANSSTNKNEIIVQKFLEGFEARATIIEGTLLSITVRIPPYVVGDGQNSIEDLIAKKNESRKVCGFLRNYPIKKSETMKEYLNSIEKSMFYIPKSDEKVLLGSVSNLSNGGELFNITESVSNDIKELALDALASFPGLYTGGLDIIMKSFDDKEAVILEVNSFPVIAIAAYPTYGPKTDPSKAYIESVIAMDQYVNTSRFNYTIENEKQYIKNYLSFMNRKKRQVNRNYKVLLEGLDNSFND</sequence>
<evidence type="ECO:0000259" key="2">
    <source>
        <dbReference type="PROSITE" id="PS50975"/>
    </source>
</evidence>
<comment type="caution">
    <text evidence="3">The sequence shown here is derived from an EMBL/GenBank/DDBJ whole genome shotgun (WGS) entry which is preliminary data.</text>
</comment>
<dbReference type="RefSeq" id="WP_377772534.1">
    <property type="nucleotide sequence ID" value="NZ_JBHUOQ010000001.1"/>
</dbReference>
<name>A0ABW5WUB3_9STAP</name>
<keyword evidence="1" id="KW-0067">ATP-binding</keyword>
<dbReference type="InterPro" id="IPR013815">
    <property type="entry name" value="ATP_grasp_subdomain_1"/>
</dbReference>
<feature type="domain" description="ATP-grasp" evidence="2">
    <location>
        <begin position="92"/>
        <end position="345"/>
    </location>
</feature>
<dbReference type="EMBL" id="JBHUOQ010000001">
    <property type="protein sequence ID" value="MFD2830010.1"/>
    <property type="molecule type" value="Genomic_DNA"/>
</dbReference>
<organism evidence="3 4">
    <name type="scientific">Corticicoccus populi</name>
    <dbReference type="NCBI Taxonomy" id="1812821"/>
    <lineage>
        <taxon>Bacteria</taxon>
        <taxon>Bacillati</taxon>
        <taxon>Bacillota</taxon>
        <taxon>Bacilli</taxon>
        <taxon>Bacillales</taxon>
        <taxon>Staphylococcaceae</taxon>
        <taxon>Corticicoccus</taxon>
    </lineage>
</organism>
<dbReference type="SUPFAM" id="SSF56059">
    <property type="entry name" value="Glutathione synthetase ATP-binding domain-like"/>
    <property type="match status" value="1"/>
</dbReference>
<dbReference type="PANTHER" id="PTHR21621:SF0">
    <property type="entry name" value="BETA-CITRYLGLUTAMATE SYNTHASE B-RELATED"/>
    <property type="match status" value="1"/>
</dbReference>
<dbReference type="PROSITE" id="PS50975">
    <property type="entry name" value="ATP_GRASP"/>
    <property type="match status" value="1"/>
</dbReference>
<protein>
    <submittedName>
        <fullName evidence="3">ATP-grasp domain-containing protein</fullName>
    </submittedName>
</protein>
<evidence type="ECO:0000256" key="1">
    <source>
        <dbReference type="PROSITE-ProRule" id="PRU00409"/>
    </source>
</evidence>
<keyword evidence="4" id="KW-1185">Reference proteome</keyword>
<dbReference type="InterPro" id="IPR011761">
    <property type="entry name" value="ATP-grasp"/>
</dbReference>
<evidence type="ECO:0000313" key="4">
    <source>
        <dbReference type="Proteomes" id="UP001597519"/>
    </source>
</evidence>
<gene>
    <name evidence="3" type="ORF">ACFSX4_05965</name>
</gene>
<dbReference type="Pfam" id="PF02655">
    <property type="entry name" value="ATP-grasp_3"/>
    <property type="match status" value="1"/>
</dbReference>
<accession>A0ABW5WUB3</accession>
<keyword evidence="1" id="KW-0547">Nucleotide-binding</keyword>
<dbReference type="Proteomes" id="UP001597519">
    <property type="component" value="Unassembled WGS sequence"/>
</dbReference>